<dbReference type="Proteomes" id="UP000593574">
    <property type="component" value="Unassembled WGS sequence"/>
</dbReference>
<dbReference type="InterPro" id="IPR040256">
    <property type="entry name" value="At4g02000-like"/>
</dbReference>
<keyword evidence="1" id="KW-0732">Signal</keyword>
<feature type="chain" id="PRO_5029749036" description="DUF4283 domain-containing protein" evidence="1">
    <location>
        <begin position="18"/>
        <end position="390"/>
    </location>
</feature>
<accession>A0A7J8Z817</accession>
<evidence type="ECO:0000259" key="2">
    <source>
        <dbReference type="Pfam" id="PF14111"/>
    </source>
</evidence>
<evidence type="ECO:0000313" key="3">
    <source>
        <dbReference type="EMBL" id="MBA0707389.1"/>
    </source>
</evidence>
<protein>
    <recommendedName>
        <fullName evidence="2">DUF4283 domain-containing protein</fullName>
    </recommendedName>
</protein>
<dbReference type="EMBL" id="JABEZV010000003">
    <property type="protein sequence ID" value="MBA0707389.1"/>
    <property type="molecule type" value="Genomic_DNA"/>
</dbReference>
<evidence type="ECO:0000256" key="1">
    <source>
        <dbReference type="SAM" id="SignalP"/>
    </source>
</evidence>
<dbReference type="PANTHER" id="PTHR31286:SF153">
    <property type="entry name" value="DUF4283 DOMAIN PROTEIN"/>
    <property type="match status" value="1"/>
</dbReference>
<proteinExistence type="predicted"/>
<reference evidence="3 4" key="1">
    <citation type="journal article" date="2019" name="Genome Biol. Evol.">
        <title>Insights into the evolution of the New World diploid cottons (Gossypium, subgenus Houzingenia) based on genome sequencing.</title>
        <authorList>
            <person name="Grover C.E."/>
            <person name="Arick M.A. 2nd"/>
            <person name="Thrash A."/>
            <person name="Conover J.L."/>
            <person name="Sanders W.S."/>
            <person name="Peterson D.G."/>
            <person name="Frelichowski J.E."/>
            <person name="Scheffler J.A."/>
            <person name="Scheffler B.E."/>
            <person name="Wendel J.F."/>
        </authorList>
    </citation>
    <scope>NUCLEOTIDE SEQUENCE [LARGE SCALE GENOMIC DNA]</scope>
    <source>
        <strain evidence="3">4</strain>
        <tissue evidence="3">Leaf</tissue>
    </source>
</reference>
<gene>
    <name evidence="3" type="ORF">Golax_019438</name>
</gene>
<keyword evidence="4" id="KW-1185">Reference proteome</keyword>
<name>A0A7J8Z817_9ROSI</name>
<sequence>MFMQFCCSLSCVCVVSASAFPVLYVLLVLMMESDIVGISIQDEEDDAWLCDVNDEVPGFDMGLCLVGCFLMASVVNFEAMRNSMANLRHFLGGVAISDLGEKKFLFRFFSKVDIMRVITGSSWTFNNPLLVCQRLVNEEDPLQITLAYVDYWVQRAGLPSDLFSDQMAKQFGSFLGTFLDYDAKSIALGEVDNLFGQSSGIVSNPSIYALGINSTSNFVKMIGKRMGLNLGGVADRLKEDAMDNLVQDREGLLLILKRLDLIGRATGHYEFPELKRPWTRDDSGWQFTGFYGALNEHTRGDLWDLLRQLGFDQSLPWLVVVDFNEMPSLLRKKGYSGQWFTWERGPLQGKNIQDRLDQYVVNPKVTLINHTSLRLVGFMRLLVKGDVLPD</sequence>
<dbReference type="AlphaFoldDB" id="A0A7J8Z817"/>
<dbReference type="PANTHER" id="PTHR31286">
    <property type="entry name" value="GLYCINE-RICH CELL WALL STRUCTURAL PROTEIN 1.8-LIKE"/>
    <property type="match status" value="1"/>
</dbReference>
<feature type="domain" description="DUF4283" evidence="2">
    <location>
        <begin position="62"/>
        <end position="141"/>
    </location>
</feature>
<organism evidence="3 4">
    <name type="scientific">Gossypium laxum</name>
    <dbReference type="NCBI Taxonomy" id="34288"/>
    <lineage>
        <taxon>Eukaryota</taxon>
        <taxon>Viridiplantae</taxon>
        <taxon>Streptophyta</taxon>
        <taxon>Embryophyta</taxon>
        <taxon>Tracheophyta</taxon>
        <taxon>Spermatophyta</taxon>
        <taxon>Magnoliopsida</taxon>
        <taxon>eudicotyledons</taxon>
        <taxon>Gunneridae</taxon>
        <taxon>Pentapetalae</taxon>
        <taxon>rosids</taxon>
        <taxon>malvids</taxon>
        <taxon>Malvales</taxon>
        <taxon>Malvaceae</taxon>
        <taxon>Malvoideae</taxon>
        <taxon>Gossypium</taxon>
    </lineage>
</organism>
<comment type="caution">
    <text evidence="3">The sequence shown here is derived from an EMBL/GenBank/DDBJ whole genome shotgun (WGS) entry which is preliminary data.</text>
</comment>
<dbReference type="InterPro" id="IPR025558">
    <property type="entry name" value="DUF4283"/>
</dbReference>
<dbReference type="Pfam" id="PF14111">
    <property type="entry name" value="DUF4283"/>
    <property type="match status" value="1"/>
</dbReference>
<evidence type="ECO:0000313" key="4">
    <source>
        <dbReference type="Proteomes" id="UP000593574"/>
    </source>
</evidence>
<feature type="signal peptide" evidence="1">
    <location>
        <begin position="1"/>
        <end position="17"/>
    </location>
</feature>